<dbReference type="PANTHER" id="PTHR24216">
    <property type="entry name" value="PAXILLIN-RELATED"/>
    <property type="match status" value="1"/>
</dbReference>
<evidence type="ECO:0000259" key="2">
    <source>
        <dbReference type="Pfam" id="PF05548"/>
    </source>
</evidence>
<dbReference type="InterPro" id="IPR008752">
    <property type="entry name" value="Peptidase_M11"/>
</dbReference>
<dbReference type="OrthoDB" id="556090at2759"/>
<dbReference type="PRINTS" id="PR01217">
    <property type="entry name" value="PRICHEXTENSN"/>
</dbReference>
<dbReference type="AlphaFoldDB" id="A0A835VPD6"/>
<protein>
    <recommendedName>
        <fullName evidence="2">Peptidase M11 gametolysin domain-containing protein</fullName>
    </recommendedName>
</protein>
<feature type="compositionally biased region" description="Pro residues" evidence="1">
    <location>
        <begin position="453"/>
        <end position="516"/>
    </location>
</feature>
<accession>A0A835VPD6</accession>
<dbReference type="PANTHER" id="PTHR24216:SF65">
    <property type="entry name" value="PAXILLIN-LIKE PROTEIN 1"/>
    <property type="match status" value="1"/>
</dbReference>
<proteinExistence type="predicted"/>
<keyword evidence="4" id="KW-1185">Reference proteome</keyword>
<evidence type="ECO:0000313" key="4">
    <source>
        <dbReference type="Proteomes" id="UP000650467"/>
    </source>
</evidence>
<dbReference type="EMBL" id="JAEHOC010000093">
    <property type="protein sequence ID" value="KAG2422800.1"/>
    <property type="molecule type" value="Genomic_DNA"/>
</dbReference>
<evidence type="ECO:0000313" key="3">
    <source>
        <dbReference type="EMBL" id="KAG2422800.1"/>
    </source>
</evidence>
<feature type="region of interest" description="Disordered" evidence="1">
    <location>
        <begin position="1"/>
        <end position="21"/>
    </location>
</feature>
<organism evidence="3 4">
    <name type="scientific">Chlamydomonas incerta</name>
    <dbReference type="NCBI Taxonomy" id="51695"/>
    <lineage>
        <taxon>Eukaryota</taxon>
        <taxon>Viridiplantae</taxon>
        <taxon>Chlorophyta</taxon>
        <taxon>core chlorophytes</taxon>
        <taxon>Chlorophyceae</taxon>
        <taxon>CS clade</taxon>
        <taxon>Chlamydomonadales</taxon>
        <taxon>Chlamydomonadaceae</taxon>
        <taxon>Chlamydomonas</taxon>
    </lineage>
</organism>
<name>A0A835VPD6_CHLIN</name>
<feature type="region of interest" description="Disordered" evidence="1">
    <location>
        <begin position="448"/>
        <end position="565"/>
    </location>
</feature>
<dbReference type="Proteomes" id="UP000650467">
    <property type="component" value="Unassembled WGS sequence"/>
</dbReference>
<evidence type="ECO:0000256" key="1">
    <source>
        <dbReference type="SAM" id="MobiDB-lite"/>
    </source>
</evidence>
<sequence length="565" mass="59982">MACAHGAQDKEQQQGLLTLVDPHDGGDGEWLLLDKDAKKIHKLGKDKKPKKDKDGNELRLGDYLTLACTTDPTTGQCSFIAEQDVTRVGSPAIPAAAGVTQRILVLLVDNPDPKCGNATAETSVDALRAAYMGAALDGSGGIAYRAEMCSYGELRFDVAAHTVLRVVPSCTWTTSACDYSGIYNAAIAAAPAALTAAGSAYALDSFSHHHIIIKQDVCTWGGLGTFGGNIVWLKANKVAPAGWQVPMQEVLHNYVLWHSYKYGAEYSDTSSFMGSGPACPNSPELALLQWATPAVGGDLDGSSIPLGAVGDTPVMLGATWLRGSGAYIRVRPTWLANYTVAVTGSAGGKNLYFEARQPKNGDANIGFEHVNMLVVHSVVAYMDNDYATYRSENRTINYIGATKASSRYLLAAYRLVAYTGNFTGSQAAILPVTFCRYATNDTECPTLAGAFLPRPPAAPSPPPPPPAPSPPPMTPTSPPRPPPSPSPPSPSPPSPPSPRPPMSPSPPPPNPSPPPKSTKSPTAGKLQREPPMPPFPEDAFGRPPTVRRPPPRRPPPRRHAPRHRA</sequence>
<gene>
    <name evidence="3" type="ORF">HXX76_015747</name>
</gene>
<feature type="compositionally biased region" description="Basic residues" evidence="1">
    <location>
        <begin position="549"/>
        <end position="565"/>
    </location>
</feature>
<dbReference type="Pfam" id="PF05548">
    <property type="entry name" value="Peptidase_M11"/>
    <property type="match status" value="1"/>
</dbReference>
<reference evidence="3" key="1">
    <citation type="journal article" date="2020" name="bioRxiv">
        <title>Comparative genomics of Chlamydomonas.</title>
        <authorList>
            <person name="Craig R.J."/>
            <person name="Hasan A.R."/>
            <person name="Ness R.W."/>
            <person name="Keightley P.D."/>
        </authorList>
    </citation>
    <scope>NUCLEOTIDE SEQUENCE</scope>
    <source>
        <strain evidence="3">SAG 7.73</strain>
    </source>
</reference>
<comment type="caution">
    <text evidence="3">The sequence shown here is derived from an EMBL/GenBank/DDBJ whole genome shotgun (WGS) entry which is preliminary data.</text>
</comment>
<feature type="domain" description="Peptidase M11 gametolysin" evidence="2">
    <location>
        <begin position="102"/>
        <end position="411"/>
    </location>
</feature>